<dbReference type="Proteomes" id="UP000887580">
    <property type="component" value="Unplaced"/>
</dbReference>
<organism evidence="1 2">
    <name type="scientific">Panagrolaimus sp. PS1159</name>
    <dbReference type="NCBI Taxonomy" id="55785"/>
    <lineage>
        <taxon>Eukaryota</taxon>
        <taxon>Metazoa</taxon>
        <taxon>Ecdysozoa</taxon>
        <taxon>Nematoda</taxon>
        <taxon>Chromadorea</taxon>
        <taxon>Rhabditida</taxon>
        <taxon>Tylenchina</taxon>
        <taxon>Panagrolaimomorpha</taxon>
        <taxon>Panagrolaimoidea</taxon>
        <taxon>Panagrolaimidae</taxon>
        <taxon>Panagrolaimus</taxon>
    </lineage>
</organism>
<name>A0AC35FWC8_9BILA</name>
<evidence type="ECO:0000313" key="1">
    <source>
        <dbReference type="Proteomes" id="UP000887580"/>
    </source>
</evidence>
<dbReference type="WBParaSite" id="PS1159_v2.g21490.t1">
    <property type="protein sequence ID" value="PS1159_v2.g21490.t1"/>
    <property type="gene ID" value="PS1159_v2.g21490"/>
</dbReference>
<sequence length="919" mass="104205">MDLFSAAIWLLFLPLVVSCGAPEVKTPLGSVQGFDYQTKSGRIAEIFLGIPFAKPPIDDLRFEKPVPASPWKGTLNATKFPKPCAVHEPIFAIGSSEDCLYMSIFRPKWKSRDPKGFPILIWIHGGSWMMGSTEQYGYKRAADNFVPQGIIVVSIQYRLGPWGFFSSGDSRMPGNLGLWDQYTAIKQVNKFAASFGGDKSRITIMGQSAGSASVSWLSIAERANKLFQQTIELSGSTFGMWARSDETIETSLKLAASLDCPDSNDLKRCMKNLTQEDIQDQMLGMGIFKQNINFAFFNPRMDGDFVKAKTFEEAIQKAPKRPTFIGLVNKESLFWSAEQIGLLPADEIYNRADDEIAEYSREKLEDFIRKCVALKERYGSKAQEAGNEIISHFADCLAPKNPDNLFYFDRFTDLLSSIHFETPQIREALHKAAAGYPTYFEVFAYQKPKEITEYKIDGAPHGAELDALFHSFVYAGFEETKDDPKIQKIMVEIFSAFIQTGNPSTQTLTIPPVTPKAIPYVEISLQPKIKQNPFFHNYLFWERMTKKYGYDISRGEKVTTKPNSKPSIPFRHRRVQRRPRVLKHENGLLVCGEYSRHYDTFQLIGNGAFGSVKLSARKDTGLLAVTKFVNKSKVLPESWVKSDKRNRMVPIEVHLLETLNHPNIVKVLDVFENDTHYQLVMEKLGCGMDLFEFIDNQPKLDEPLTSYIFRQIVSAVSYLHSCSIVHRDLKDENVIIDQNFNCKLIDFGSAAYFGNDIVFSTFCGTLEYCSPEVLTGDKYLGPELEMWSLGVLLYTLVFYENPFRTVEETIQAEMTLPWSISDNLFRLLSWLLHPIPHSRATITDVTSHWWVNQPIDLRKYKFQDILKNSERAQVSPPLYVSDLANHIQNASSCSNLAINSHVNSSLDQPQQESGVVSAR</sequence>
<evidence type="ECO:0000313" key="2">
    <source>
        <dbReference type="WBParaSite" id="PS1159_v2.g21490.t1"/>
    </source>
</evidence>
<accession>A0AC35FWC8</accession>
<reference evidence="2" key="1">
    <citation type="submission" date="2022-11" db="UniProtKB">
        <authorList>
            <consortium name="WormBaseParasite"/>
        </authorList>
    </citation>
    <scope>IDENTIFICATION</scope>
</reference>
<proteinExistence type="predicted"/>
<protein>
    <submittedName>
        <fullName evidence="2">Protein kinase domain-containing protein</fullName>
    </submittedName>
</protein>